<dbReference type="EMBL" id="KV878584">
    <property type="protein sequence ID" value="OJJ60413.1"/>
    <property type="molecule type" value="Genomic_DNA"/>
</dbReference>
<protein>
    <submittedName>
        <fullName evidence="1">Uncharacterized protein</fullName>
    </submittedName>
</protein>
<dbReference type="Proteomes" id="UP000184356">
    <property type="component" value="Unassembled WGS sequence"/>
</dbReference>
<sequence>MGRSSLETCETCDRQHPRPHTLVYGVPQDIELITRCQRGIGVMRSILSWSTVQEIPDQARPWRPNIVKNPSHCAHLAGKGDVTGISATKHPTTPASSSSHLSYLAEAHVQGIRHKIGDTIDRGCPFQSPCSARHKRDIKRAKLPPFQDHQSHQPQYTLQVNNSTQYYPK</sequence>
<dbReference type="AlphaFoldDB" id="A0A1L9TM98"/>
<accession>A0A1L9TM98</accession>
<gene>
    <name evidence="1" type="ORF">ASPSYDRAFT_731490</name>
</gene>
<proteinExistence type="predicted"/>
<dbReference type="RefSeq" id="XP_040704219.1">
    <property type="nucleotide sequence ID" value="XM_040850698.1"/>
</dbReference>
<keyword evidence="2" id="KW-1185">Reference proteome</keyword>
<evidence type="ECO:0000313" key="2">
    <source>
        <dbReference type="Proteomes" id="UP000184356"/>
    </source>
</evidence>
<organism evidence="1 2">
    <name type="scientific">Aspergillus sydowii CBS 593.65</name>
    <dbReference type="NCBI Taxonomy" id="1036612"/>
    <lineage>
        <taxon>Eukaryota</taxon>
        <taxon>Fungi</taxon>
        <taxon>Dikarya</taxon>
        <taxon>Ascomycota</taxon>
        <taxon>Pezizomycotina</taxon>
        <taxon>Eurotiomycetes</taxon>
        <taxon>Eurotiomycetidae</taxon>
        <taxon>Eurotiales</taxon>
        <taxon>Aspergillaceae</taxon>
        <taxon>Aspergillus</taxon>
        <taxon>Aspergillus subgen. Nidulantes</taxon>
    </lineage>
</organism>
<name>A0A1L9TM98_9EURO</name>
<evidence type="ECO:0000313" key="1">
    <source>
        <dbReference type="EMBL" id="OJJ60413.1"/>
    </source>
</evidence>
<dbReference type="GeneID" id="63766771"/>
<dbReference type="VEuPathDB" id="FungiDB:ASPSYDRAFT_731490"/>
<reference evidence="2" key="1">
    <citation type="journal article" date="2017" name="Genome Biol.">
        <title>Comparative genomics reveals high biological diversity and specific adaptations in the industrially and medically important fungal genus Aspergillus.</title>
        <authorList>
            <person name="de Vries R.P."/>
            <person name="Riley R."/>
            <person name="Wiebenga A."/>
            <person name="Aguilar-Osorio G."/>
            <person name="Amillis S."/>
            <person name="Uchima C.A."/>
            <person name="Anderluh G."/>
            <person name="Asadollahi M."/>
            <person name="Askin M."/>
            <person name="Barry K."/>
            <person name="Battaglia E."/>
            <person name="Bayram O."/>
            <person name="Benocci T."/>
            <person name="Braus-Stromeyer S.A."/>
            <person name="Caldana C."/>
            <person name="Canovas D."/>
            <person name="Cerqueira G.C."/>
            <person name="Chen F."/>
            <person name="Chen W."/>
            <person name="Choi C."/>
            <person name="Clum A."/>
            <person name="Dos Santos R.A."/>
            <person name="Damasio A.R."/>
            <person name="Diallinas G."/>
            <person name="Emri T."/>
            <person name="Fekete E."/>
            <person name="Flipphi M."/>
            <person name="Freyberg S."/>
            <person name="Gallo A."/>
            <person name="Gournas C."/>
            <person name="Habgood R."/>
            <person name="Hainaut M."/>
            <person name="Harispe M.L."/>
            <person name="Henrissat B."/>
            <person name="Hilden K.S."/>
            <person name="Hope R."/>
            <person name="Hossain A."/>
            <person name="Karabika E."/>
            <person name="Karaffa L."/>
            <person name="Karanyi Z."/>
            <person name="Krasevec N."/>
            <person name="Kuo A."/>
            <person name="Kusch H."/>
            <person name="LaButti K."/>
            <person name="Lagendijk E.L."/>
            <person name="Lapidus A."/>
            <person name="Levasseur A."/>
            <person name="Lindquist E."/>
            <person name="Lipzen A."/>
            <person name="Logrieco A.F."/>
            <person name="MacCabe A."/>
            <person name="Maekelae M.R."/>
            <person name="Malavazi I."/>
            <person name="Melin P."/>
            <person name="Meyer V."/>
            <person name="Mielnichuk N."/>
            <person name="Miskei M."/>
            <person name="Molnar A.P."/>
            <person name="Mule G."/>
            <person name="Ngan C.Y."/>
            <person name="Orejas M."/>
            <person name="Orosz E."/>
            <person name="Ouedraogo J.P."/>
            <person name="Overkamp K.M."/>
            <person name="Park H.-S."/>
            <person name="Perrone G."/>
            <person name="Piumi F."/>
            <person name="Punt P.J."/>
            <person name="Ram A.F."/>
            <person name="Ramon A."/>
            <person name="Rauscher S."/>
            <person name="Record E."/>
            <person name="Riano-Pachon D.M."/>
            <person name="Robert V."/>
            <person name="Roehrig J."/>
            <person name="Ruller R."/>
            <person name="Salamov A."/>
            <person name="Salih N.S."/>
            <person name="Samson R.A."/>
            <person name="Sandor E."/>
            <person name="Sanguinetti M."/>
            <person name="Schuetze T."/>
            <person name="Sepcic K."/>
            <person name="Shelest E."/>
            <person name="Sherlock G."/>
            <person name="Sophianopoulou V."/>
            <person name="Squina F.M."/>
            <person name="Sun H."/>
            <person name="Susca A."/>
            <person name="Todd R.B."/>
            <person name="Tsang A."/>
            <person name="Unkles S.E."/>
            <person name="van de Wiele N."/>
            <person name="van Rossen-Uffink D."/>
            <person name="Oliveira J.V."/>
            <person name="Vesth T.C."/>
            <person name="Visser J."/>
            <person name="Yu J.-H."/>
            <person name="Zhou M."/>
            <person name="Andersen M.R."/>
            <person name="Archer D.B."/>
            <person name="Baker S.E."/>
            <person name="Benoit I."/>
            <person name="Brakhage A.A."/>
            <person name="Braus G.H."/>
            <person name="Fischer R."/>
            <person name="Frisvad J.C."/>
            <person name="Goldman G.H."/>
            <person name="Houbraken J."/>
            <person name="Oakley B."/>
            <person name="Pocsi I."/>
            <person name="Scazzocchio C."/>
            <person name="Seiboth B."/>
            <person name="vanKuyk P.A."/>
            <person name="Wortman J."/>
            <person name="Dyer P.S."/>
            <person name="Grigoriev I.V."/>
        </authorList>
    </citation>
    <scope>NUCLEOTIDE SEQUENCE [LARGE SCALE GENOMIC DNA]</scope>
    <source>
        <strain evidence="2">CBS 593.65</strain>
    </source>
</reference>